<evidence type="ECO:0000313" key="1">
    <source>
        <dbReference type="EMBL" id="CEK50389.1"/>
    </source>
</evidence>
<name>A0A0B6Y2P4_9EUPU</name>
<organism evidence="1">
    <name type="scientific">Arion vulgaris</name>
    <dbReference type="NCBI Taxonomy" id="1028688"/>
    <lineage>
        <taxon>Eukaryota</taxon>
        <taxon>Metazoa</taxon>
        <taxon>Spiralia</taxon>
        <taxon>Lophotrochozoa</taxon>
        <taxon>Mollusca</taxon>
        <taxon>Gastropoda</taxon>
        <taxon>Heterobranchia</taxon>
        <taxon>Euthyneura</taxon>
        <taxon>Panpulmonata</taxon>
        <taxon>Eupulmonata</taxon>
        <taxon>Stylommatophora</taxon>
        <taxon>Helicina</taxon>
        <taxon>Arionoidea</taxon>
        <taxon>Arionidae</taxon>
        <taxon>Arion</taxon>
    </lineage>
</organism>
<accession>A0A0B6Y2P4</accession>
<proteinExistence type="predicted"/>
<protein>
    <submittedName>
        <fullName evidence="1">Uncharacterized protein</fullName>
    </submittedName>
</protein>
<dbReference type="AlphaFoldDB" id="A0A0B6Y2P4"/>
<sequence length="67" mass="7440">PTSSPGGENNTRSPKLLVLEVKTDFNITRYIPVITGEFHSLVNPCCVSSSHLHSRIQSLCLDCNRKE</sequence>
<feature type="non-terminal residue" evidence="1">
    <location>
        <position position="1"/>
    </location>
</feature>
<reference evidence="1" key="1">
    <citation type="submission" date="2014-12" db="EMBL/GenBank/DDBJ databases">
        <title>Insight into the proteome of Arion vulgaris.</title>
        <authorList>
            <person name="Aradska J."/>
            <person name="Bulat T."/>
            <person name="Smidak R."/>
            <person name="Sarate P."/>
            <person name="Gangsoo J."/>
            <person name="Sialana F."/>
            <person name="Bilban M."/>
            <person name="Lubec G."/>
        </authorList>
    </citation>
    <scope>NUCLEOTIDE SEQUENCE</scope>
    <source>
        <tissue evidence="1">Skin</tissue>
    </source>
</reference>
<feature type="non-terminal residue" evidence="1">
    <location>
        <position position="67"/>
    </location>
</feature>
<dbReference type="EMBL" id="HACG01003524">
    <property type="protein sequence ID" value="CEK50389.1"/>
    <property type="molecule type" value="Transcribed_RNA"/>
</dbReference>
<gene>
    <name evidence="1" type="primary">ORF10618</name>
</gene>